<name>A0AAJ0IH01_9PEZI</name>
<proteinExistence type="predicted"/>
<evidence type="ECO:0000313" key="2">
    <source>
        <dbReference type="EMBL" id="KAK3500104.1"/>
    </source>
</evidence>
<sequence length="174" mass="19585">MTQKPKNGYSCVHLDETKAISDHGLNRRTDTPPSQVRWINRAKIRAGLEAEKSPGQPRTSPSNFPQRKGLVHKLLGFMGGYSQDMLWATRIFFLDFLFFCMTGMAFAYSCLRPFVQQERSLFPWQASTRWKAEGGRLGKLCLLCVTSSDTGHSPSCFGFKGKMGGINDMMDYGI</sequence>
<gene>
    <name evidence="2" type="ORF">B0T23DRAFT_35188</name>
</gene>
<reference evidence="2 3" key="1">
    <citation type="journal article" date="2023" name="Mol. Phylogenet. Evol.">
        <title>Genome-scale phylogeny and comparative genomics of the fungal order Sordariales.</title>
        <authorList>
            <person name="Hensen N."/>
            <person name="Bonometti L."/>
            <person name="Westerberg I."/>
            <person name="Brannstrom I.O."/>
            <person name="Guillou S."/>
            <person name="Cros-Aarteil S."/>
            <person name="Calhoun S."/>
            <person name="Haridas S."/>
            <person name="Kuo A."/>
            <person name="Mondo S."/>
            <person name="Pangilinan J."/>
            <person name="Riley R."/>
            <person name="LaButti K."/>
            <person name="Andreopoulos B."/>
            <person name="Lipzen A."/>
            <person name="Chen C."/>
            <person name="Yan M."/>
            <person name="Daum C."/>
            <person name="Ng V."/>
            <person name="Clum A."/>
            <person name="Steindorff A."/>
            <person name="Ohm R.A."/>
            <person name="Martin F."/>
            <person name="Silar P."/>
            <person name="Natvig D.O."/>
            <person name="Lalanne C."/>
            <person name="Gautier V."/>
            <person name="Ament-Velasquez S.L."/>
            <person name="Kruys A."/>
            <person name="Hutchinson M.I."/>
            <person name="Powell A.J."/>
            <person name="Barry K."/>
            <person name="Miller A.N."/>
            <person name="Grigoriev I.V."/>
            <person name="Debuchy R."/>
            <person name="Gladieux P."/>
            <person name="Hiltunen Thoren M."/>
            <person name="Johannesson H."/>
        </authorList>
    </citation>
    <scope>NUCLEOTIDE SEQUENCE [LARGE SCALE GENOMIC DNA]</scope>
    <source>
        <strain evidence="2 3">FGSC 10403</strain>
    </source>
</reference>
<keyword evidence="1" id="KW-1133">Transmembrane helix</keyword>
<evidence type="ECO:0000313" key="3">
    <source>
        <dbReference type="Proteomes" id="UP001285908"/>
    </source>
</evidence>
<keyword evidence="1" id="KW-0472">Membrane</keyword>
<accession>A0AAJ0IH01</accession>
<comment type="caution">
    <text evidence="2">The sequence shown here is derived from an EMBL/GenBank/DDBJ whole genome shotgun (WGS) entry which is preliminary data.</text>
</comment>
<dbReference type="RefSeq" id="XP_062697737.1">
    <property type="nucleotide sequence ID" value="XM_062836085.1"/>
</dbReference>
<feature type="transmembrane region" description="Helical" evidence="1">
    <location>
        <begin position="91"/>
        <end position="111"/>
    </location>
</feature>
<evidence type="ECO:0000256" key="1">
    <source>
        <dbReference type="SAM" id="Phobius"/>
    </source>
</evidence>
<dbReference type="EMBL" id="JAULSX010000001">
    <property type="protein sequence ID" value="KAK3500104.1"/>
    <property type="molecule type" value="Genomic_DNA"/>
</dbReference>
<organism evidence="2 3">
    <name type="scientific">Neurospora hispaniola</name>
    <dbReference type="NCBI Taxonomy" id="588809"/>
    <lineage>
        <taxon>Eukaryota</taxon>
        <taxon>Fungi</taxon>
        <taxon>Dikarya</taxon>
        <taxon>Ascomycota</taxon>
        <taxon>Pezizomycotina</taxon>
        <taxon>Sordariomycetes</taxon>
        <taxon>Sordariomycetidae</taxon>
        <taxon>Sordariales</taxon>
        <taxon>Sordariaceae</taxon>
        <taxon>Neurospora</taxon>
    </lineage>
</organism>
<dbReference type="Proteomes" id="UP001285908">
    <property type="component" value="Unassembled WGS sequence"/>
</dbReference>
<dbReference type="GeneID" id="87873707"/>
<dbReference type="AlphaFoldDB" id="A0AAJ0IH01"/>
<protein>
    <submittedName>
        <fullName evidence="2">Uncharacterized protein</fullName>
    </submittedName>
</protein>
<keyword evidence="3" id="KW-1185">Reference proteome</keyword>
<keyword evidence="1" id="KW-0812">Transmembrane</keyword>